<evidence type="ECO:0000313" key="2">
    <source>
        <dbReference type="EMBL" id="HIT97225.1"/>
    </source>
</evidence>
<proteinExistence type="predicted"/>
<feature type="transmembrane region" description="Helical" evidence="1">
    <location>
        <begin position="135"/>
        <end position="158"/>
    </location>
</feature>
<protein>
    <submittedName>
        <fullName evidence="2">PepSY-associated TM helix domain-containing protein</fullName>
    </submittedName>
</protein>
<dbReference type="AlphaFoldDB" id="A0A9D1H7S3"/>
<dbReference type="PANTHER" id="PTHR40115:SF1">
    <property type="entry name" value="INNER MEMBRANE PROTEIN WITH PEPSY TM HELIX"/>
    <property type="match status" value="1"/>
</dbReference>
<dbReference type="Pfam" id="PF16357">
    <property type="entry name" value="PepSY_TM_like_2"/>
    <property type="match status" value="1"/>
</dbReference>
<feature type="transmembrane region" description="Helical" evidence="1">
    <location>
        <begin position="15"/>
        <end position="33"/>
    </location>
</feature>
<sequence length="186" mass="21057">MGRVRRVSRWLHRDLSYLFAGALLVYAISGICLNHKRDFNSDYSIRLTEYTLESPLPAEKDGWDKDYVLGLLEPLGERENYTQHYFPDEHTVKVFLKGGSSLQADIRSGQARYESLRKRPLLPALNRLHYNPSRAWTIFSDVFAVALLVITLTGIVMVKGPKGLWGRGGVELLVGIAVPLTLFLLL</sequence>
<feature type="transmembrane region" description="Helical" evidence="1">
    <location>
        <begin position="164"/>
        <end position="185"/>
    </location>
</feature>
<dbReference type="PANTHER" id="PTHR40115">
    <property type="entry name" value="INNER MEMBRANE PROTEIN WITH PEPSY TM HELIX"/>
    <property type="match status" value="1"/>
</dbReference>
<reference evidence="2" key="1">
    <citation type="submission" date="2020-10" db="EMBL/GenBank/DDBJ databases">
        <authorList>
            <person name="Gilroy R."/>
        </authorList>
    </citation>
    <scope>NUCLEOTIDE SEQUENCE</scope>
    <source>
        <strain evidence="2">1383</strain>
    </source>
</reference>
<evidence type="ECO:0000256" key="1">
    <source>
        <dbReference type="SAM" id="Phobius"/>
    </source>
</evidence>
<reference evidence="2" key="2">
    <citation type="journal article" date="2021" name="PeerJ">
        <title>Extensive microbial diversity within the chicken gut microbiome revealed by metagenomics and culture.</title>
        <authorList>
            <person name="Gilroy R."/>
            <person name="Ravi A."/>
            <person name="Getino M."/>
            <person name="Pursley I."/>
            <person name="Horton D.L."/>
            <person name="Alikhan N.F."/>
            <person name="Baker D."/>
            <person name="Gharbi K."/>
            <person name="Hall N."/>
            <person name="Watson M."/>
            <person name="Adriaenssens E.M."/>
            <person name="Foster-Nyarko E."/>
            <person name="Jarju S."/>
            <person name="Secka A."/>
            <person name="Antonio M."/>
            <person name="Oren A."/>
            <person name="Chaudhuri R.R."/>
            <person name="La Ragione R."/>
            <person name="Hildebrand F."/>
            <person name="Pallen M.J."/>
        </authorList>
    </citation>
    <scope>NUCLEOTIDE SEQUENCE</scope>
    <source>
        <strain evidence="2">1383</strain>
    </source>
</reference>
<keyword evidence="1" id="KW-1133">Transmembrane helix</keyword>
<keyword evidence="1" id="KW-0812">Transmembrane</keyword>
<gene>
    <name evidence="2" type="ORF">IAC44_00130</name>
</gene>
<name>A0A9D1H7S3_9FLAO</name>
<organism evidence="2 3">
    <name type="scientific">Candidatus Merdimorpha stercoravium</name>
    <dbReference type="NCBI Taxonomy" id="2840863"/>
    <lineage>
        <taxon>Bacteria</taxon>
        <taxon>Pseudomonadati</taxon>
        <taxon>Bacteroidota</taxon>
        <taxon>Flavobacteriia</taxon>
        <taxon>Flavobacteriales</taxon>
        <taxon>Candidatus Merdimorpha</taxon>
    </lineage>
</organism>
<evidence type="ECO:0000313" key="3">
    <source>
        <dbReference type="Proteomes" id="UP000824161"/>
    </source>
</evidence>
<accession>A0A9D1H7S3</accession>
<comment type="caution">
    <text evidence="2">The sequence shown here is derived from an EMBL/GenBank/DDBJ whole genome shotgun (WGS) entry which is preliminary data.</text>
</comment>
<dbReference type="EMBL" id="DVLY01000003">
    <property type="protein sequence ID" value="HIT97225.1"/>
    <property type="molecule type" value="Genomic_DNA"/>
</dbReference>
<keyword evidence="1" id="KW-0472">Membrane</keyword>
<dbReference type="InterPro" id="IPR032307">
    <property type="entry name" value="PepSY_TM-like_2"/>
</dbReference>
<dbReference type="Proteomes" id="UP000824161">
    <property type="component" value="Unassembled WGS sequence"/>
</dbReference>